<dbReference type="EMBL" id="JYDP01005080">
    <property type="protein sequence ID" value="KRY94407.1"/>
    <property type="molecule type" value="Genomic_DNA"/>
</dbReference>
<evidence type="ECO:0000313" key="2">
    <source>
        <dbReference type="EMBL" id="KRY94407.1"/>
    </source>
</evidence>
<comment type="caution">
    <text evidence="2">The sequence shown here is derived from an EMBL/GenBank/DDBJ whole genome shotgun (WGS) entry which is preliminary data.</text>
</comment>
<accession>A0A0V1G7Y0</accession>
<proteinExistence type="predicted"/>
<feature type="region of interest" description="Disordered" evidence="1">
    <location>
        <begin position="36"/>
        <end position="57"/>
    </location>
</feature>
<dbReference type="Proteomes" id="UP000055024">
    <property type="component" value="Unassembled WGS sequence"/>
</dbReference>
<reference evidence="2 3" key="1">
    <citation type="submission" date="2015-01" db="EMBL/GenBank/DDBJ databases">
        <title>Evolution of Trichinella species and genotypes.</title>
        <authorList>
            <person name="Korhonen P.K."/>
            <person name="Edoardo P."/>
            <person name="Giuseppe L.R."/>
            <person name="Gasser R.B."/>
        </authorList>
    </citation>
    <scope>NUCLEOTIDE SEQUENCE [LARGE SCALE GENOMIC DNA]</scope>
    <source>
        <strain evidence="2">ISS1029</strain>
    </source>
</reference>
<organism evidence="2 3">
    <name type="scientific">Trichinella zimbabwensis</name>
    <dbReference type="NCBI Taxonomy" id="268475"/>
    <lineage>
        <taxon>Eukaryota</taxon>
        <taxon>Metazoa</taxon>
        <taxon>Ecdysozoa</taxon>
        <taxon>Nematoda</taxon>
        <taxon>Enoplea</taxon>
        <taxon>Dorylaimia</taxon>
        <taxon>Trichinellida</taxon>
        <taxon>Trichinellidae</taxon>
        <taxon>Trichinella</taxon>
    </lineage>
</organism>
<name>A0A0V1G7Y0_9BILA</name>
<gene>
    <name evidence="2" type="ORF">T11_554</name>
</gene>
<keyword evidence="3" id="KW-1185">Reference proteome</keyword>
<dbReference type="AlphaFoldDB" id="A0A0V1G7Y0"/>
<sequence>MSNQGLSARHATLKHSQARHSTFHAIEAIFHGDPTTIHKKIDNTKRKNNGKAVSDSS</sequence>
<protein>
    <submittedName>
        <fullName evidence="2">Uncharacterized protein</fullName>
    </submittedName>
</protein>
<evidence type="ECO:0000313" key="3">
    <source>
        <dbReference type="Proteomes" id="UP000055024"/>
    </source>
</evidence>
<evidence type="ECO:0000256" key="1">
    <source>
        <dbReference type="SAM" id="MobiDB-lite"/>
    </source>
</evidence>